<dbReference type="AlphaFoldDB" id="A0A1I7WA41"/>
<reference evidence="2" key="1">
    <citation type="submission" date="2016-11" db="UniProtKB">
        <authorList>
            <consortium name="WormBaseParasite"/>
        </authorList>
    </citation>
    <scope>IDENTIFICATION</scope>
</reference>
<dbReference type="WBParaSite" id="Hba_01525">
    <property type="protein sequence ID" value="Hba_01525"/>
    <property type="gene ID" value="Hba_01525"/>
</dbReference>
<evidence type="ECO:0000313" key="1">
    <source>
        <dbReference type="Proteomes" id="UP000095283"/>
    </source>
</evidence>
<proteinExistence type="predicted"/>
<organism evidence="1 2">
    <name type="scientific">Heterorhabditis bacteriophora</name>
    <name type="common">Entomopathogenic nematode worm</name>
    <dbReference type="NCBI Taxonomy" id="37862"/>
    <lineage>
        <taxon>Eukaryota</taxon>
        <taxon>Metazoa</taxon>
        <taxon>Ecdysozoa</taxon>
        <taxon>Nematoda</taxon>
        <taxon>Chromadorea</taxon>
        <taxon>Rhabditida</taxon>
        <taxon>Rhabditina</taxon>
        <taxon>Rhabditomorpha</taxon>
        <taxon>Strongyloidea</taxon>
        <taxon>Heterorhabditidae</taxon>
        <taxon>Heterorhabditis</taxon>
    </lineage>
</organism>
<keyword evidence="1" id="KW-1185">Reference proteome</keyword>
<sequence length="91" mass="10550">MGAGAQLVLLGRHAVPPTLSLHDFFHPLRAEQLIEKRRSIAKKFISDNVSSTHKSKWIILKFYISYGKNFDVLLSFSICYCLRYYHSVYIT</sequence>
<protein>
    <submittedName>
        <fullName evidence="2">Uncharacterized protein</fullName>
    </submittedName>
</protein>
<dbReference type="Proteomes" id="UP000095283">
    <property type="component" value="Unplaced"/>
</dbReference>
<name>A0A1I7WA41_HETBA</name>
<accession>A0A1I7WA41</accession>
<evidence type="ECO:0000313" key="2">
    <source>
        <dbReference type="WBParaSite" id="Hba_01525"/>
    </source>
</evidence>